<evidence type="ECO:0000313" key="3">
    <source>
        <dbReference type="Proteomes" id="UP000235786"/>
    </source>
</evidence>
<dbReference type="OrthoDB" id="3553147at2759"/>
<dbReference type="PANTHER" id="PTHR24148">
    <property type="entry name" value="ANKYRIN REPEAT DOMAIN-CONTAINING PROTEIN 39 HOMOLOG-RELATED"/>
    <property type="match status" value="1"/>
</dbReference>
<organism evidence="2 3">
    <name type="scientific">Hyaloscypha variabilis (strain UAMH 11265 / GT02V1 / F)</name>
    <name type="common">Meliniomyces variabilis</name>
    <dbReference type="NCBI Taxonomy" id="1149755"/>
    <lineage>
        <taxon>Eukaryota</taxon>
        <taxon>Fungi</taxon>
        <taxon>Dikarya</taxon>
        <taxon>Ascomycota</taxon>
        <taxon>Pezizomycotina</taxon>
        <taxon>Leotiomycetes</taxon>
        <taxon>Helotiales</taxon>
        <taxon>Hyaloscyphaceae</taxon>
        <taxon>Hyaloscypha</taxon>
        <taxon>Hyaloscypha variabilis</taxon>
    </lineage>
</organism>
<feature type="non-terminal residue" evidence="2">
    <location>
        <position position="1"/>
    </location>
</feature>
<dbReference type="STRING" id="1149755.A0A2J6RUN7"/>
<keyword evidence="3" id="KW-1185">Reference proteome</keyword>
<dbReference type="InterPro" id="IPR052895">
    <property type="entry name" value="HetReg/Transcr_Mod"/>
</dbReference>
<feature type="non-terminal residue" evidence="2">
    <location>
        <position position="190"/>
    </location>
</feature>
<dbReference type="AlphaFoldDB" id="A0A2J6RUN7"/>
<proteinExistence type="predicted"/>
<sequence>AQPFVYRPLSGSNAIRILILHGGSPGEPLRGKIEHTTIKTGAGYQSISYTWGSGSTPCSILLDGCSMLLTQSLFNALVRLRYPNKDRKLWADGLCINQADNKERGVQVALMPQIYTHAGKVLVHLGIEADSSELLQELLQKLEKVNYGLNDKVWGALIDVLCRPWFLRVWIIQEVILARDIRIFCGDWEL</sequence>
<evidence type="ECO:0000313" key="2">
    <source>
        <dbReference type="EMBL" id="PMD42229.1"/>
    </source>
</evidence>
<reference evidence="2 3" key="1">
    <citation type="submission" date="2016-04" db="EMBL/GenBank/DDBJ databases">
        <title>A degradative enzymes factory behind the ericoid mycorrhizal symbiosis.</title>
        <authorList>
            <consortium name="DOE Joint Genome Institute"/>
            <person name="Martino E."/>
            <person name="Morin E."/>
            <person name="Grelet G."/>
            <person name="Kuo A."/>
            <person name="Kohler A."/>
            <person name="Daghino S."/>
            <person name="Barry K."/>
            <person name="Choi C."/>
            <person name="Cichocki N."/>
            <person name="Clum A."/>
            <person name="Copeland A."/>
            <person name="Hainaut M."/>
            <person name="Haridas S."/>
            <person name="Labutti K."/>
            <person name="Lindquist E."/>
            <person name="Lipzen A."/>
            <person name="Khouja H.-R."/>
            <person name="Murat C."/>
            <person name="Ohm R."/>
            <person name="Olson A."/>
            <person name="Spatafora J."/>
            <person name="Veneault-Fourrey C."/>
            <person name="Henrissat B."/>
            <person name="Grigoriev I."/>
            <person name="Martin F."/>
            <person name="Perotto S."/>
        </authorList>
    </citation>
    <scope>NUCLEOTIDE SEQUENCE [LARGE SCALE GENOMIC DNA]</scope>
    <source>
        <strain evidence="2 3">F</strain>
    </source>
</reference>
<dbReference type="InterPro" id="IPR010730">
    <property type="entry name" value="HET"/>
</dbReference>
<feature type="domain" description="Heterokaryon incompatibility" evidence="1">
    <location>
        <begin position="44"/>
        <end position="174"/>
    </location>
</feature>
<evidence type="ECO:0000259" key="1">
    <source>
        <dbReference type="Pfam" id="PF06985"/>
    </source>
</evidence>
<dbReference type="EMBL" id="KZ613943">
    <property type="protein sequence ID" value="PMD42229.1"/>
    <property type="molecule type" value="Genomic_DNA"/>
</dbReference>
<dbReference type="PANTHER" id="PTHR24148:SF64">
    <property type="entry name" value="HETEROKARYON INCOMPATIBILITY DOMAIN-CONTAINING PROTEIN"/>
    <property type="match status" value="1"/>
</dbReference>
<dbReference type="Proteomes" id="UP000235786">
    <property type="component" value="Unassembled WGS sequence"/>
</dbReference>
<dbReference type="Pfam" id="PF06985">
    <property type="entry name" value="HET"/>
    <property type="match status" value="1"/>
</dbReference>
<accession>A0A2J6RUN7</accession>
<protein>
    <submittedName>
        <fullName evidence="2">HET-domain-containing protein</fullName>
    </submittedName>
</protein>
<gene>
    <name evidence="2" type="ORF">L207DRAFT_377660</name>
</gene>
<name>A0A2J6RUN7_HYAVF</name>